<accession>A0ABX0U2A0</accession>
<dbReference type="InterPro" id="IPR031656">
    <property type="entry name" value="DAO_C"/>
</dbReference>
<evidence type="ECO:0000259" key="7">
    <source>
        <dbReference type="Pfam" id="PF16901"/>
    </source>
</evidence>
<dbReference type="PRINTS" id="PR01001">
    <property type="entry name" value="FADG3PDH"/>
</dbReference>
<name>A0ABX0U2A0_9SPHN</name>
<feature type="domain" description="Alpha-glycerophosphate oxidase C-terminal" evidence="7">
    <location>
        <begin position="371"/>
        <end position="482"/>
    </location>
</feature>
<dbReference type="EC" id="1.1.5.3" evidence="8"/>
<reference evidence="8 9" key="1">
    <citation type="submission" date="2020-03" db="EMBL/GenBank/DDBJ databases">
        <title>Genomic Encyclopedia of Type Strains, Phase IV (KMG-IV): sequencing the most valuable type-strain genomes for metagenomic binning, comparative biology and taxonomic classification.</title>
        <authorList>
            <person name="Goeker M."/>
        </authorList>
    </citation>
    <scope>NUCLEOTIDE SEQUENCE [LARGE SCALE GENOMIC DNA]</scope>
    <source>
        <strain evidence="8 9">DSM 22753</strain>
    </source>
</reference>
<dbReference type="PANTHER" id="PTHR11985:SF15">
    <property type="entry name" value="GLYCEROL-3-PHOSPHATE DEHYDROGENASE, MITOCHONDRIAL"/>
    <property type="match status" value="1"/>
</dbReference>
<sequence>MHDLLIIGGGINGCAIAREAALNGLDVRLVERDDLAGHTSSASTGLIHGGLRYLEQFEFRLVAHALAERERLIAAAPHLIHPMRFVLPHAHAMRPWWIVRIGLHLYDWIGGGTRMLRSRGLRASDIGYRAPLSQPGKGFVYSDAWVDDARLTLANALDAARHGAVISTQTELTGACREGDCWVAALSDGATVMTRAIVNAAGPWVASLLDRLEVNTASGVRLVKGSHIVVPRLYDGDHAYMLQQPDRRIVFAIPYQDDFTEIGTTDVTVKAPEDAVIDDAEIAYLCAAVNRYFSRQTEPDDIVSTWSGIRPLYDDGAATASQVTRDYVLDLDDHGPALLNVFGGKITTARHLAEEAIERLAPTLGLNAHPVTRARVLPGGAIPEYHRFVDQVRAAYPFLGDARAVRMARAYGSDLHVMLDGIADAQAMGADLGAGLTQIELRWMVDREWATTVDDVLWRRSKLGLRVTDAERTAIAATLSAIRDPAAIGSDRQP</sequence>
<dbReference type="Gene3D" id="3.50.50.60">
    <property type="entry name" value="FAD/NAD(P)-binding domain"/>
    <property type="match status" value="1"/>
</dbReference>
<dbReference type="Pfam" id="PF16901">
    <property type="entry name" value="DAO_C"/>
    <property type="match status" value="1"/>
</dbReference>
<comment type="cofactor">
    <cofactor evidence="1">
        <name>FAD</name>
        <dbReference type="ChEBI" id="CHEBI:57692"/>
    </cofactor>
</comment>
<dbReference type="Gene3D" id="3.30.9.10">
    <property type="entry name" value="D-Amino Acid Oxidase, subunit A, domain 2"/>
    <property type="match status" value="1"/>
</dbReference>
<evidence type="ECO:0000313" key="9">
    <source>
        <dbReference type="Proteomes" id="UP000788153"/>
    </source>
</evidence>
<protein>
    <submittedName>
        <fullName evidence="8">Glycerol-3-phosphate dehydrogenase</fullName>
        <ecNumber evidence="8">1.1.5.3</ecNumber>
    </submittedName>
</protein>
<evidence type="ECO:0000256" key="2">
    <source>
        <dbReference type="ARBA" id="ARBA00007330"/>
    </source>
</evidence>
<dbReference type="EMBL" id="JAASQP010000001">
    <property type="protein sequence ID" value="NIJ22892.1"/>
    <property type="molecule type" value="Genomic_DNA"/>
</dbReference>
<proteinExistence type="inferred from homology"/>
<feature type="domain" description="FAD dependent oxidoreductase" evidence="6">
    <location>
        <begin position="3"/>
        <end position="349"/>
    </location>
</feature>
<dbReference type="InterPro" id="IPR036188">
    <property type="entry name" value="FAD/NAD-bd_sf"/>
</dbReference>
<dbReference type="InterPro" id="IPR000447">
    <property type="entry name" value="G3P_DH_FAD-dep"/>
</dbReference>
<dbReference type="InterPro" id="IPR006076">
    <property type="entry name" value="FAD-dep_OxRdtase"/>
</dbReference>
<keyword evidence="4" id="KW-0274">FAD</keyword>
<dbReference type="Pfam" id="PF01266">
    <property type="entry name" value="DAO"/>
    <property type="match status" value="1"/>
</dbReference>
<keyword evidence="3" id="KW-0285">Flavoprotein</keyword>
<evidence type="ECO:0000256" key="1">
    <source>
        <dbReference type="ARBA" id="ARBA00001974"/>
    </source>
</evidence>
<dbReference type="GO" id="GO:0004368">
    <property type="term" value="F:glycerol-3-phosphate dehydrogenase (quinone) activity"/>
    <property type="evidence" value="ECO:0007669"/>
    <property type="project" value="UniProtKB-EC"/>
</dbReference>
<evidence type="ECO:0000259" key="6">
    <source>
        <dbReference type="Pfam" id="PF01266"/>
    </source>
</evidence>
<dbReference type="Gene3D" id="1.10.8.870">
    <property type="entry name" value="Alpha-glycerophosphate oxidase, cap domain"/>
    <property type="match status" value="1"/>
</dbReference>
<dbReference type="NCBIfam" id="NF008899">
    <property type="entry name" value="PRK12266.1"/>
    <property type="match status" value="1"/>
</dbReference>
<comment type="similarity">
    <text evidence="2">Belongs to the FAD-dependent glycerol-3-phosphate dehydrogenase family.</text>
</comment>
<dbReference type="Gene3D" id="6.10.250.1890">
    <property type="match status" value="1"/>
</dbReference>
<evidence type="ECO:0000256" key="3">
    <source>
        <dbReference type="ARBA" id="ARBA00022630"/>
    </source>
</evidence>
<dbReference type="PANTHER" id="PTHR11985">
    <property type="entry name" value="GLYCEROL-3-PHOSPHATE DEHYDROGENASE"/>
    <property type="match status" value="1"/>
</dbReference>
<keyword evidence="9" id="KW-1185">Reference proteome</keyword>
<evidence type="ECO:0000256" key="5">
    <source>
        <dbReference type="ARBA" id="ARBA00023002"/>
    </source>
</evidence>
<evidence type="ECO:0000313" key="8">
    <source>
        <dbReference type="EMBL" id="NIJ22892.1"/>
    </source>
</evidence>
<dbReference type="RefSeq" id="WP_140048087.1">
    <property type="nucleotide sequence ID" value="NZ_BAAAEV010000001.1"/>
</dbReference>
<comment type="caution">
    <text evidence="8">The sequence shown here is derived from an EMBL/GenBank/DDBJ whole genome shotgun (WGS) entry which is preliminary data.</text>
</comment>
<keyword evidence="5 8" id="KW-0560">Oxidoreductase</keyword>
<dbReference type="InterPro" id="IPR038299">
    <property type="entry name" value="DAO_C_sf"/>
</dbReference>
<dbReference type="SUPFAM" id="SSF51905">
    <property type="entry name" value="FAD/NAD(P)-binding domain"/>
    <property type="match status" value="1"/>
</dbReference>
<gene>
    <name evidence="8" type="ORF">FHT01_000434</name>
</gene>
<evidence type="ECO:0000256" key="4">
    <source>
        <dbReference type="ARBA" id="ARBA00022827"/>
    </source>
</evidence>
<organism evidence="8 9">
    <name type="scientific">Sphingomonas japonica</name>
    <dbReference type="NCBI Taxonomy" id="511662"/>
    <lineage>
        <taxon>Bacteria</taxon>
        <taxon>Pseudomonadati</taxon>
        <taxon>Pseudomonadota</taxon>
        <taxon>Alphaproteobacteria</taxon>
        <taxon>Sphingomonadales</taxon>
        <taxon>Sphingomonadaceae</taxon>
        <taxon>Sphingomonas</taxon>
    </lineage>
</organism>
<dbReference type="NCBIfam" id="NF009906">
    <property type="entry name" value="PRK13369.1"/>
    <property type="match status" value="1"/>
</dbReference>
<dbReference type="Proteomes" id="UP000788153">
    <property type="component" value="Unassembled WGS sequence"/>
</dbReference>